<dbReference type="OrthoDB" id="408631at2759"/>
<evidence type="ECO:0000313" key="5">
    <source>
        <dbReference type="Proteomes" id="UP000014071"/>
    </source>
</evidence>
<dbReference type="SUPFAM" id="SSF53474">
    <property type="entry name" value="alpha/beta-Hydrolases"/>
    <property type="match status" value="1"/>
</dbReference>
<evidence type="ECO:0000256" key="1">
    <source>
        <dbReference type="ARBA" id="ARBA00022801"/>
    </source>
</evidence>
<dbReference type="AlphaFoldDB" id="R9PDG7"/>
<dbReference type="GO" id="GO:0016787">
    <property type="term" value="F:hydrolase activity"/>
    <property type="evidence" value="ECO:0007669"/>
    <property type="project" value="UniProtKB-KW"/>
</dbReference>
<feature type="chain" id="PRO_5004478186" description="Alpha/beta hydrolase fold-3 domain-containing protein" evidence="2">
    <location>
        <begin position="22"/>
        <end position="313"/>
    </location>
</feature>
<keyword evidence="5" id="KW-1185">Reference proteome</keyword>
<dbReference type="eggNOG" id="KOG1515">
    <property type="taxonomic scope" value="Eukaryota"/>
</dbReference>
<dbReference type="PANTHER" id="PTHR48081:SF3">
    <property type="entry name" value="ALPHA_BETA HYDROLASE FOLD-3 DOMAIN-CONTAINING PROTEIN"/>
    <property type="match status" value="1"/>
</dbReference>
<evidence type="ECO:0000259" key="3">
    <source>
        <dbReference type="Pfam" id="PF07859"/>
    </source>
</evidence>
<protein>
    <recommendedName>
        <fullName evidence="3">Alpha/beta hydrolase fold-3 domain-containing protein</fullName>
    </recommendedName>
</protein>
<dbReference type="Proteomes" id="UP000014071">
    <property type="component" value="Unassembled WGS sequence"/>
</dbReference>
<evidence type="ECO:0000313" key="4">
    <source>
        <dbReference type="EMBL" id="GAC99386.1"/>
    </source>
</evidence>
<organism evidence="4 5">
    <name type="scientific">Pseudozyma hubeiensis (strain SY62)</name>
    <name type="common">Yeast</name>
    <dbReference type="NCBI Taxonomy" id="1305764"/>
    <lineage>
        <taxon>Eukaryota</taxon>
        <taxon>Fungi</taxon>
        <taxon>Dikarya</taxon>
        <taxon>Basidiomycota</taxon>
        <taxon>Ustilaginomycotina</taxon>
        <taxon>Ustilaginomycetes</taxon>
        <taxon>Ustilaginales</taxon>
        <taxon>Ustilaginaceae</taxon>
        <taxon>Pseudozyma</taxon>
    </lineage>
</organism>
<dbReference type="Gene3D" id="3.40.50.1820">
    <property type="entry name" value="alpha/beta hydrolase"/>
    <property type="match status" value="1"/>
</dbReference>
<sequence length="313" mass="34893">MAHSIFSPWYWFLKFSATVLRTIVFVKRGTQHHLRNRALPDGIVRETFQVPSRDKGRSIGVDLYRPAGASASDKLPVVVNWHGSGYVIPSWGEDREFIIQAVKALGCNVLDCDYRKGPEYPFPSGHDDAEDVVAWVLTQSQRFDVDKVALSGFSAGAGLALNAGNVHGPGKIRAISCLYPPVDVAPAPPERPTPYEPRSGVHLTPRVVALFNNSYMPDLSTRSLPKFRIRGLDTSRFPNHLFVACGDLDILHLTAKNYFAEVAEAEKNKKVTFVSVHREEHGWDKAPLVPESVESRDDTYRQMFDNIKASFSS</sequence>
<dbReference type="InterPro" id="IPR029058">
    <property type="entry name" value="AB_hydrolase_fold"/>
</dbReference>
<dbReference type="HOGENOM" id="CLU_012494_3_0_1"/>
<dbReference type="STRING" id="1305764.R9PDG7"/>
<gene>
    <name evidence="4" type="ORF">PHSY_006987</name>
</gene>
<feature type="signal peptide" evidence="2">
    <location>
        <begin position="1"/>
        <end position="21"/>
    </location>
</feature>
<evidence type="ECO:0000256" key="2">
    <source>
        <dbReference type="SAM" id="SignalP"/>
    </source>
</evidence>
<feature type="domain" description="Alpha/beta hydrolase fold-3" evidence="3">
    <location>
        <begin position="78"/>
        <end position="283"/>
    </location>
</feature>
<dbReference type="EMBL" id="DF238831">
    <property type="protein sequence ID" value="GAC99386.1"/>
    <property type="molecule type" value="Genomic_DNA"/>
</dbReference>
<dbReference type="PANTHER" id="PTHR48081">
    <property type="entry name" value="AB HYDROLASE SUPERFAMILY PROTEIN C4A8.06C"/>
    <property type="match status" value="1"/>
</dbReference>
<accession>R9PDG7</accession>
<name>R9PDG7_PSEHS</name>
<dbReference type="InterPro" id="IPR013094">
    <property type="entry name" value="AB_hydrolase_3"/>
</dbReference>
<keyword evidence="2" id="KW-0732">Signal</keyword>
<dbReference type="GeneID" id="24112252"/>
<proteinExistence type="predicted"/>
<dbReference type="InterPro" id="IPR050300">
    <property type="entry name" value="GDXG_lipolytic_enzyme"/>
</dbReference>
<dbReference type="Pfam" id="PF07859">
    <property type="entry name" value="Abhydrolase_3"/>
    <property type="match status" value="1"/>
</dbReference>
<dbReference type="RefSeq" id="XP_012192973.1">
    <property type="nucleotide sequence ID" value="XM_012337583.1"/>
</dbReference>
<keyword evidence="1" id="KW-0378">Hydrolase</keyword>
<reference evidence="5" key="1">
    <citation type="journal article" date="2013" name="Genome Announc.">
        <title>Draft genome sequence of the basidiomycetous yeast-like fungus Pseudozyma hubeiensis SY62, which produces an abundant amount of the biosurfactant mannosylerythritol lipids.</title>
        <authorList>
            <person name="Konishi M."/>
            <person name="Hatada Y."/>
            <person name="Horiuchi J."/>
        </authorList>
    </citation>
    <scope>NUCLEOTIDE SEQUENCE [LARGE SCALE GENOMIC DNA]</scope>
    <source>
        <strain evidence="5">SY62</strain>
    </source>
</reference>